<keyword evidence="1" id="KW-0812">Transmembrane</keyword>
<keyword evidence="1" id="KW-0472">Membrane</keyword>
<sequence>MRKKKYIIVITGLIACVSLILGYNLIKAINKQKIFKYSLKDMEIISTNMDENNNLEDSINGIEVIEFTPPFIETTIESTSNDCTTLAVYMSERYHINLSKSNNELSEYAKLGGVERHKVIKGDVNDFIIELTYASNGLDENSVLLKDRDKDKSRPLFKTRYHIKKTNKPATYELVEVGANLGE</sequence>
<gene>
    <name evidence="2" type="ORF">CP373A1_12365</name>
</gene>
<name>A0A174SYX9_9CLOT</name>
<protein>
    <submittedName>
        <fullName evidence="2">Uncharacterized protein</fullName>
    </submittedName>
</protein>
<reference evidence="2 3" key="1">
    <citation type="submission" date="2016-06" db="EMBL/GenBank/DDBJ databases">
        <authorList>
            <person name="Kjaerup R.B."/>
            <person name="Dalgaard T.S."/>
            <person name="Juul-Madsen H.R."/>
        </authorList>
    </citation>
    <scope>NUCLEOTIDE SEQUENCE [LARGE SCALE GENOMIC DNA]</scope>
    <source>
        <strain evidence="2 3">373-A1</strain>
    </source>
</reference>
<accession>A0A174SYX9</accession>
<dbReference type="AlphaFoldDB" id="A0A174SYX9"/>
<dbReference type="PROSITE" id="PS51257">
    <property type="entry name" value="PROKAR_LIPOPROTEIN"/>
    <property type="match status" value="1"/>
</dbReference>
<evidence type="ECO:0000313" key="2">
    <source>
        <dbReference type="EMBL" id="OBY09890.1"/>
    </source>
</evidence>
<organism evidence="2 3">
    <name type="scientific">Clostridium paraputrificum</name>
    <dbReference type="NCBI Taxonomy" id="29363"/>
    <lineage>
        <taxon>Bacteria</taxon>
        <taxon>Bacillati</taxon>
        <taxon>Bacillota</taxon>
        <taxon>Clostridia</taxon>
        <taxon>Eubacteriales</taxon>
        <taxon>Clostridiaceae</taxon>
        <taxon>Clostridium</taxon>
    </lineage>
</organism>
<dbReference type="GeneID" id="42775714"/>
<evidence type="ECO:0000313" key="3">
    <source>
        <dbReference type="Proteomes" id="UP000092714"/>
    </source>
</evidence>
<evidence type="ECO:0000256" key="1">
    <source>
        <dbReference type="SAM" id="Phobius"/>
    </source>
</evidence>
<keyword evidence="1" id="KW-1133">Transmembrane helix</keyword>
<comment type="caution">
    <text evidence="2">The sequence shown here is derived from an EMBL/GenBank/DDBJ whole genome shotgun (WGS) entry which is preliminary data.</text>
</comment>
<dbReference type="EMBL" id="MAPZ01000025">
    <property type="protein sequence ID" value="OBY09890.1"/>
    <property type="molecule type" value="Genomic_DNA"/>
</dbReference>
<feature type="transmembrane region" description="Helical" evidence="1">
    <location>
        <begin position="6"/>
        <end position="26"/>
    </location>
</feature>
<proteinExistence type="predicted"/>
<dbReference type="RefSeq" id="WP_027097884.1">
    <property type="nucleotide sequence ID" value="NZ_CABHIH010000003.1"/>
</dbReference>
<keyword evidence="3" id="KW-1185">Reference proteome</keyword>
<dbReference type="Proteomes" id="UP000092714">
    <property type="component" value="Unassembled WGS sequence"/>
</dbReference>